<dbReference type="EMBL" id="PQFF01000239">
    <property type="protein sequence ID" value="RHZ71247.1"/>
    <property type="molecule type" value="Genomic_DNA"/>
</dbReference>
<dbReference type="AlphaFoldDB" id="A0A397I8P4"/>
<organism evidence="1 2">
    <name type="scientific">Diversispora epigaea</name>
    <dbReference type="NCBI Taxonomy" id="1348612"/>
    <lineage>
        <taxon>Eukaryota</taxon>
        <taxon>Fungi</taxon>
        <taxon>Fungi incertae sedis</taxon>
        <taxon>Mucoromycota</taxon>
        <taxon>Glomeromycotina</taxon>
        <taxon>Glomeromycetes</taxon>
        <taxon>Diversisporales</taxon>
        <taxon>Diversisporaceae</taxon>
        <taxon>Diversispora</taxon>
    </lineage>
</organism>
<gene>
    <name evidence="1" type="ORF">Glove_261g51</name>
</gene>
<proteinExistence type="predicted"/>
<evidence type="ECO:0000313" key="1">
    <source>
        <dbReference type="EMBL" id="RHZ71247.1"/>
    </source>
</evidence>
<keyword evidence="2" id="KW-1185">Reference proteome</keyword>
<accession>A0A397I8P4</accession>
<protein>
    <submittedName>
        <fullName evidence="1">Uncharacterized protein</fullName>
    </submittedName>
</protein>
<evidence type="ECO:0000313" key="2">
    <source>
        <dbReference type="Proteomes" id="UP000266861"/>
    </source>
</evidence>
<comment type="caution">
    <text evidence="1">The sequence shown here is derived from an EMBL/GenBank/DDBJ whole genome shotgun (WGS) entry which is preliminary data.</text>
</comment>
<dbReference type="Proteomes" id="UP000266861">
    <property type="component" value="Unassembled WGS sequence"/>
</dbReference>
<reference evidence="1 2" key="1">
    <citation type="submission" date="2018-08" db="EMBL/GenBank/DDBJ databases">
        <title>Genome and evolution of the arbuscular mycorrhizal fungus Diversispora epigaea (formerly Glomus versiforme) and its bacterial endosymbionts.</title>
        <authorList>
            <person name="Sun X."/>
            <person name="Fei Z."/>
            <person name="Harrison M."/>
        </authorList>
    </citation>
    <scope>NUCLEOTIDE SEQUENCE [LARGE SCALE GENOMIC DNA]</scope>
    <source>
        <strain evidence="1 2">IT104</strain>
    </source>
</reference>
<sequence length="141" mass="16538">MDFHQIYRTHKTCNSSISGTNLNKIYQYIIEYGMDPEEFSIITEAEKNRWTMGCFHRDMLIGEELLYRGILKRDKTRGSTEISVLPEKVSLKIQINVPNKSRLPISILSNNPEEKMINTTLEQFNNLSFKHSNKYDDLFKT</sequence>
<name>A0A397I8P4_9GLOM</name>
<dbReference type="OrthoDB" id="2354161at2759"/>